<name>A0A098FZU1_9GAMM</name>
<keyword evidence="2" id="KW-1185">Reference proteome</keyword>
<dbReference type="AlphaFoldDB" id="A0A098FZU1"/>
<dbReference type="Proteomes" id="UP000032430">
    <property type="component" value="Chromosome I"/>
</dbReference>
<sequence length="88" mass="9801">MAKVNVHSSLVRFTDNQNQLELPIDNTSQLIPLLCQYYEKLRANILDSDGALTPYVNIYVNGKNLNQLQDIPISENDNIDIVTALVGG</sequence>
<dbReference type="CDD" id="cd17040">
    <property type="entry name" value="Ubl_MoaD_like"/>
    <property type="match status" value="1"/>
</dbReference>
<dbReference type="HOGENOM" id="CLU_114601_7_0_6"/>
<reference evidence="2" key="1">
    <citation type="submission" date="2014-09" db="EMBL/GenBank/DDBJ databases">
        <authorList>
            <person name="Gomez-Valero L."/>
        </authorList>
    </citation>
    <scope>NUCLEOTIDE SEQUENCE [LARGE SCALE GENOMIC DNA]</scope>
    <source>
        <strain evidence="2">ATCC700992</strain>
    </source>
</reference>
<dbReference type="Pfam" id="PF02597">
    <property type="entry name" value="ThiS"/>
    <property type="match status" value="1"/>
</dbReference>
<dbReference type="InterPro" id="IPR016155">
    <property type="entry name" value="Mopterin_synth/thiamin_S_b"/>
</dbReference>
<evidence type="ECO:0000313" key="1">
    <source>
        <dbReference type="EMBL" id="CEG55748.1"/>
    </source>
</evidence>
<dbReference type="InterPro" id="IPR012675">
    <property type="entry name" value="Beta-grasp_dom_sf"/>
</dbReference>
<dbReference type="STRING" id="1212491.LFA_0275"/>
<evidence type="ECO:0000313" key="2">
    <source>
        <dbReference type="Proteomes" id="UP000032430"/>
    </source>
</evidence>
<dbReference type="Gene3D" id="3.10.20.30">
    <property type="match status" value="1"/>
</dbReference>
<dbReference type="OrthoDB" id="5653801at2"/>
<dbReference type="EMBL" id="LN614827">
    <property type="protein sequence ID" value="CEG55748.1"/>
    <property type="molecule type" value="Genomic_DNA"/>
</dbReference>
<protein>
    <submittedName>
        <fullName evidence="1">ThiS family</fullName>
    </submittedName>
</protein>
<dbReference type="SUPFAM" id="SSF54285">
    <property type="entry name" value="MoaD/ThiS"/>
    <property type="match status" value="1"/>
</dbReference>
<dbReference type="RefSeq" id="WP_052673806.1">
    <property type="nucleotide sequence ID" value="NZ_LN614827.1"/>
</dbReference>
<dbReference type="InterPro" id="IPR003749">
    <property type="entry name" value="ThiS/MoaD-like"/>
</dbReference>
<dbReference type="KEGG" id="lfa:LFA_0275"/>
<organism evidence="1 2">
    <name type="scientific">Legionella fallonii LLAP-10</name>
    <dbReference type="NCBI Taxonomy" id="1212491"/>
    <lineage>
        <taxon>Bacteria</taxon>
        <taxon>Pseudomonadati</taxon>
        <taxon>Pseudomonadota</taxon>
        <taxon>Gammaproteobacteria</taxon>
        <taxon>Legionellales</taxon>
        <taxon>Legionellaceae</taxon>
        <taxon>Legionella</taxon>
    </lineage>
</organism>
<gene>
    <name evidence="1" type="ORF">LFA_0275</name>
</gene>
<proteinExistence type="predicted"/>
<accession>A0A098FZU1</accession>